<dbReference type="EMBL" id="CYHG01000005">
    <property type="protein sequence ID" value="CUB04103.1"/>
    <property type="molecule type" value="Genomic_DNA"/>
</dbReference>
<evidence type="ECO:0000256" key="2">
    <source>
        <dbReference type="SAM" id="SignalP"/>
    </source>
</evidence>
<keyword evidence="1" id="KW-0812">Transmembrane</keyword>
<dbReference type="OrthoDB" id="9808192at2"/>
<feature type="transmembrane region" description="Helical" evidence="1">
    <location>
        <begin position="91"/>
        <end position="108"/>
    </location>
</feature>
<dbReference type="PIRSF" id="PIRSF016919">
    <property type="entry name" value="HupE_UreJ"/>
    <property type="match status" value="1"/>
</dbReference>
<feature type="transmembrane region" description="Helical" evidence="1">
    <location>
        <begin position="175"/>
        <end position="193"/>
    </location>
</feature>
<feature type="transmembrane region" description="Helical" evidence="1">
    <location>
        <begin position="33"/>
        <end position="57"/>
    </location>
</feature>
<dbReference type="Pfam" id="PF04955">
    <property type="entry name" value="HupE_UreJ"/>
    <property type="match status" value="1"/>
</dbReference>
<evidence type="ECO:0000313" key="4">
    <source>
        <dbReference type="Proteomes" id="UP000182769"/>
    </source>
</evidence>
<sequence>MKTTMVKASVGAALVIGSNAVFAHAGHEHTSSFMSGFLHPMGGLDHLLAMIAVGLWAASMGGRALWTVPMAFVAMMLLGGGAAMAGLEVPFVEQGILLSVMVLGVLVLGAKRLPVAACAAIAGGFAVFHGVAHGMEMPANGTAAQYALGFAVATTALHLVGLGFGQLMARIGTPLVTRLSGSAIAVLGLLLSIA</sequence>
<feature type="transmembrane region" description="Helical" evidence="1">
    <location>
        <begin position="64"/>
        <end position="85"/>
    </location>
</feature>
<feature type="signal peptide" evidence="2">
    <location>
        <begin position="1"/>
        <end position="23"/>
    </location>
</feature>
<gene>
    <name evidence="3" type="ORF">Ga0061065_105195</name>
</gene>
<feature type="chain" id="PRO_5005505433" evidence="2">
    <location>
        <begin position="24"/>
        <end position="194"/>
    </location>
</feature>
<feature type="transmembrane region" description="Helical" evidence="1">
    <location>
        <begin position="115"/>
        <end position="132"/>
    </location>
</feature>
<keyword evidence="4" id="KW-1185">Reference proteome</keyword>
<name>A0A0K6ILY6_9GAMM</name>
<organism evidence="3 4">
    <name type="scientific">Marinomonas fungiae</name>
    <dbReference type="NCBI Taxonomy" id="1137284"/>
    <lineage>
        <taxon>Bacteria</taxon>
        <taxon>Pseudomonadati</taxon>
        <taxon>Pseudomonadota</taxon>
        <taxon>Gammaproteobacteria</taxon>
        <taxon>Oceanospirillales</taxon>
        <taxon>Oceanospirillaceae</taxon>
        <taxon>Marinomonas</taxon>
    </lineage>
</organism>
<keyword evidence="1" id="KW-0472">Membrane</keyword>
<feature type="transmembrane region" description="Helical" evidence="1">
    <location>
        <begin position="144"/>
        <end position="163"/>
    </location>
</feature>
<dbReference type="InterPro" id="IPR007038">
    <property type="entry name" value="HupE_UreJ"/>
</dbReference>
<reference evidence="4" key="1">
    <citation type="submission" date="2015-08" db="EMBL/GenBank/DDBJ databases">
        <authorList>
            <person name="Varghese N."/>
        </authorList>
    </citation>
    <scope>NUCLEOTIDE SEQUENCE [LARGE SCALE GENOMIC DNA]</scope>
    <source>
        <strain evidence="4">JCM 18476</strain>
    </source>
</reference>
<evidence type="ECO:0000313" key="3">
    <source>
        <dbReference type="EMBL" id="CUB04103.1"/>
    </source>
</evidence>
<protein>
    <submittedName>
        <fullName evidence="3">Hydrogenase/urease accessory protein HupE</fullName>
    </submittedName>
</protein>
<proteinExistence type="predicted"/>
<accession>A0A0K6ILY6</accession>
<dbReference type="STRING" id="1137284.GCA_001418205_01963"/>
<evidence type="ECO:0000256" key="1">
    <source>
        <dbReference type="SAM" id="Phobius"/>
    </source>
</evidence>
<dbReference type="AlphaFoldDB" id="A0A0K6ILY6"/>
<dbReference type="RefSeq" id="WP_055463053.1">
    <property type="nucleotide sequence ID" value="NZ_CYHG01000005.1"/>
</dbReference>
<keyword evidence="2" id="KW-0732">Signal</keyword>
<dbReference type="Proteomes" id="UP000182769">
    <property type="component" value="Unassembled WGS sequence"/>
</dbReference>
<keyword evidence="1" id="KW-1133">Transmembrane helix</keyword>